<evidence type="ECO:0000313" key="4">
    <source>
        <dbReference type="Ensembl" id="ENSCRFP00000013242.1"/>
    </source>
</evidence>
<dbReference type="InterPro" id="IPR008011">
    <property type="entry name" value="Complex1_LYR_dom"/>
</dbReference>
<reference evidence="4" key="2">
    <citation type="submission" date="2025-09" db="UniProtKB">
        <authorList>
            <consortium name="Ensembl"/>
        </authorList>
    </citation>
    <scope>IDENTIFICATION</scope>
</reference>
<protein>
    <recommendedName>
        <fullName evidence="3">Complex 1 LYR protein domain-containing protein</fullName>
    </recommendedName>
</protein>
<feature type="region of interest" description="Disordered" evidence="2">
    <location>
        <begin position="98"/>
        <end position="133"/>
    </location>
</feature>
<evidence type="ECO:0000256" key="2">
    <source>
        <dbReference type="SAM" id="MobiDB-lite"/>
    </source>
</evidence>
<proteinExistence type="inferred from homology"/>
<feature type="compositionally biased region" description="Low complexity" evidence="2">
    <location>
        <begin position="61"/>
        <end position="77"/>
    </location>
</feature>
<reference evidence="4" key="1">
    <citation type="submission" date="2025-08" db="UniProtKB">
        <authorList>
            <consortium name="Ensembl"/>
        </authorList>
    </citation>
    <scope>IDENTIFICATION</scope>
</reference>
<name>A0A8C3QZ96_9PASS</name>
<evidence type="ECO:0000313" key="5">
    <source>
        <dbReference type="Proteomes" id="UP000694396"/>
    </source>
</evidence>
<feature type="region of interest" description="Disordered" evidence="2">
    <location>
        <begin position="13"/>
        <end position="77"/>
    </location>
</feature>
<sequence length="258" mass="28543">ALLSLSLSLGPSLPSLGPFTAARPSPTGTPGAVAPWDSRRSCRAGPTQRDAGTDWRVPQVPRAHGPRGCPGRGPAFPRPARAVRWARAEPRPLPLRAVTHRRPCGSDPPRLRPARAAGGRGKGASPREEPLGVGNMAASSRAQVLRLYRALLRESQRFSGYNYRTYAIRRIRDAFRENKNVADSAKIEELLNKAKANLEVIQRQVRLFLSFFIGVVHYSFNCLMPLEMEKIDPCSKHQLNISFCLNLFVLPSYVQKSD</sequence>
<dbReference type="PANTHER" id="PTHR13166:SF7">
    <property type="entry name" value="LYR MOTIF-CONTAINING PROTEIN 4"/>
    <property type="match status" value="1"/>
</dbReference>
<feature type="domain" description="Complex 1 LYR protein" evidence="3">
    <location>
        <begin position="142"/>
        <end position="200"/>
    </location>
</feature>
<dbReference type="CDD" id="cd20264">
    <property type="entry name" value="Complex1_LYR_LYRM4"/>
    <property type="match status" value="1"/>
</dbReference>
<dbReference type="InterPro" id="IPR051522">
    <property type="entry name" value="ISC_assembly_LYR"/>
</dbReference>
<evidence type="ECO:0000256" key="1">
    <source>
        <dbReference type="ARBA" id="ARBA00009508"/>
    </source>
</evidence>
<dbReference type="Ensembl" id="ENSCRFT00000013695.1">
    <property type="protein sequence ID" value="ENSCRFP00000013242.1"/>
    <property type="gene ID" value="ENSCRFG00000010247.1"/>
</dbReference>
<organism evidence="4 5">
    <name type="scientific">Cyanoderma ruficeps</name>
    <name type="common">rufous-capped babbler</name>
    <dbReference type="NCBI Taxonomy" id="181631"/>
    <lineage>
        <taxon>Eukaryota</taxon>
        <taxon>Metazoa</taxon>
        <taxon>Chordata</taxon>
        <taxon>Craniata</taxon>
        <taxon>Vertebrata</taxon>
        <taxon>Euteleostomi</taxon>
        <taxon>Archelosauria</taxon>
        <taxon>Archosauria</taxon>
        <taxon>Dinosauria</taxon>
        <taxon>Saurischia</taxon>
        <taxon>Theropoda</taxon>
        <taxon>Coelurosauria</taxon>
        <taxon>Aves</taxon>
        <taxon>Neognathae</taxon>
        <taxon>Neoaves</taxon>
        <taxon>Telluraves</taxon>
        <taxon>Australaves</taxon>
        <taxon>Passeriformes</taxon>
        <taxon>Sylvioidea</taxon>
        <taxon>Timaliidae</taxon>
        <taxon>Cyanoderma</taxon>
    </lineage>
</organism>
<dbReference type="GO" id="GO:0016226">
    <property type="term" value="P:iron-sulfur cluster assembly"/>
    <property type="evidence" value="ECO:0007669"/>
    <property type="project" value="InterPro"/>
</dbReference>
<comment type="similarity">
    <text evidence="1">Belongs to the complex I LYR family.</text>
</comment>
<keyword evidence="5" id="KW-1185">Reference proteome</keyword>
<accession>A0A8C3QZ96</accession>
<dbReference type="GO" id="GO:1990221">
    <property type="term" value="C:L-cysteine desulfurase complex"/>
    <property type="evidence" value="ECO:0007669"/>
    <property type="project" value="TreeGrafter"/>
</dbReference>
<dbReference type="PANTHER" id="PTHR13166">
    <property type="entry name" value="PROTEIN C6ORF149"/>
    <property type="match status" value="1"/>
</dbReference>
<dbReference type="Proteomes" id="UP000694396">
    <property type="component" value="Unplaced"/>
</dbReference>
<dbReference type="AlphaFoldDB" id="A0A8C3QZ96"/>
<evidence type="ECO:0000259" key="3">
    <source>
        <dbReference type="Pfam" id="PF05347"/>
    </source>
</evidence>
<dbReference type="InterPro" id="IPR045297">
    <property type="entry name" value="Complex1_LYR_LYRM4"/>
</dbReference>
<dbReference type="GO" id="GO:0005739">
    <property type="term" value="C:mitochondrion"/>
    <property type="evidence" value="ECO:0007669"/>
    <property type="project" value="TreeGrafter"/>
</dbReference>
<dbReference type="Pfam" id="PF05347">
    <property type="entry name" value="Complex1_LYR"/>
    <property type="match status" value="1"/>
</dbReference>